<gene>
    <name evidence="8" type="ORF">PEVE_00011038</name>
</gene>
<dbReference type="Pfam" id="PF00754">
    <property type="entry name" value="F5_F8_type_C"/>
    <property type="match status" value="1"/>
</dbReference>
<proteinExistence type="predicted"/>
<evidence type="ECO:0000313" key="9">
    <source>
        <dbReference type="Proteomes" id="UP001159427"/>
    </source>
</evidence>
<keyword evidence="3" id="KW-0964">Secreted</keyword>
<accession>A0ABN8RE76</accession>
<dbReference type="InterPro" id="IPR050633">
    <property type="entry name" value="Neuropilin_MCO_CoagFactor"/>
</dbReference>
<evidence type="ECO:0000256" key="5">
    <source>
        <dbReference type="ARBA" id="ARBA00023136"/>
    </source>
</evidence>
<dbReference type="InterPro" id="IPR014716">
    <property type="entry name" value="Fibrinogen_a/b/g_C_1"/>
</dbReference>
<evidence type="ECO:0000259" key="7">
    <source>
        <dbReference type="PROSITE" id="PS50022"/>
    </source>
</evidence>
<dbReference type="InterPro" id="IPR036383">
    <property type="entry name" value="TSP1_rpt_sf"/>
</dbReference>
<dbReference type="EMBL" id="CALNXI010001795">
    <property type="protein sequence ID" value="CAH3177218.1"/>
    <property type="molecule type" value="Genomic_DNA"/>
</dbReference>
<evidence type="ECO:0000313" key="8">
    <source>
        <dbReference type="EMBL" id="CAH3177218.1"/>
    </source>
</evidence>
<sequence length="632" mass="71308">MYFAVSCQQYLEDSYKTSGVYQLFVDGPCKRPVKTICDQSKLYGGGWTLLVQVISNKGWNQGTVLQRNSYANARKLKQSDFSILGKANTIKSDSLNKSPFYYRLDAKEVGRWGGVWQAPSHYTFTGTFSNLTGVSLIKKFDNWTSGPFAISNRMPWLPKGDEFALLTTNNRMIQEIPWGTIVTQKNWPSPWIYEKMPFPGRIWYWLKENKKAYKEPDVGCPVQLPLPADGGYSSWSAWSECSRTCSTGFKVRGRFCNNPRPANGGKDCSRLGPPRETFVCKPWPPCDGFPKHSPLRSPNGLCLSPKHHSCTASESEPLVFDSDCISDSTWFLLRDDGTLQHACSEMCVRPLNSSGVPTEWTPVGLSSYACDDQTQRFQKTQGMAHGKAIQYRTGEMCLQSISGNTPAKGDIVSLGKKCMEGSDAYDRVFTFPHPGKCFSSLLRLRYENATPNFCWASVHCWVSCAINKRVFLRLHLYCAYGLQTGLMGDSHLNSSSVLSSNYAAPYGRLRNRTSAWCPRSDDKNPYYEVDLGYPDEIKGVATQGKDIQDGKYWFVRSFAMSFSLDGKTWFNYTGDGSRTKIFIGNSHPLIVEPNPIEPSVTARYVRINPVNWNQKPCLRLELYRCSIRDGEY</sequence>
<dbReference type="Proteomes" id="UP001159427">
    <property type="component" value="Unassembled WGS sequence"/>
</dbReference>
<name>A0ABN8RE76_9CNID</name>
<dbReference type="Gene3D" id="2.60.120.260">
    <property type="entry name" value="Galactose-binding domain-like"/>
    <property type="match status" value="1"/>
</dbReference>
<organism evidence="8 9">
    <name type="scientific">Porites evermanni</name>
    <dbReference type="NCBI Taxonomy" id="104178"/>
    <lineage>
        <taxon>Eukaryota</taxon>
        <taxon>Metazoa</taxon>
        <taxon>Cnidaria</taxon>
        <taxon>Anthozoa</taxon>
        <taxon>Hexacorallia</taxon>
        <taxon>Scleractinia</taxon>
        <taxon>Fungiina</taxon>
        <taxon>Poritidae</taxon>
        <taxon>Porites</taxon>
    </lineage>
</organism>
<dbReference type="Gene3D" id="3.90.215.10">
    <property type="entry name" value="Gamma Fibrinogen, chain A, domain 1"/>
    <property type="match status" value="1"/>
</dbReference>
<dbReference type="InterPro" id="IPR000421">
    <property type="entry name" value="FA58C"/>
</dbReference>
<keyword evidence="6" id="KW-1015">Disulfide bond</keyword>
<dbReference type="PANTHER" id="PTHR46806:SF5">
    <property type="entry name" value="F5_8 TYPE C DOMAIN-CONTAINING PROTEIN"/>
    <property type="match status" value="1"/>
</dbReference>
<dbReference type="SUPFAM" id="SSF82895">
    <property type="entry name" value="TSP-1 type 1 repeat"/>
    <property type="match status" value="1"/>
</dbReference>
<dbReference type="CDD" id="cd00057">
    <property type="entry name" value="FA58C"/>
    <property type="match status" value="1"/>
</dbReference>
<dbReference type="SUPFAM" id="SSF56496">
    <property type="entry name" value="Fibrinogen C-terminal domain-like"/>
    <property type="match status" value="1"/>
</dbReference>
<dbReference type="SMART" id="SM00231">
    <property type="entry name" value="FA58C"/>
    <property type="match status" value="1"/>
</dbReference>
<feature type="domain" description="F5/8 type C" evidence="7">
    <location>
        <begin position="475"/>
        <end position="625"/>
    </location>
</feature>
<dbReference type="PANTHER" id="PTHR46806">
    <property type="entry name" value="F5/8 TYPE C DOMAIN-CONTAINING PROTEIN"/>
    <property type="match status" value="1"/>
</dbReference>
<evidence type="ECO:0000256" key="6">
    <source>
        <dbReference type="ARBA" id="ARBA00023157"/>
    </source>
</evidence>
<keyword evidence="5" id="KW-0472">Membrane</keyword>
<dbReference type="SUPFAM" id="SSF49785">
    <property type="entry name" value="Galactose-binding domain-like"/>
    <property type="match status" value="1"/>
</dbReference>
<protein>
    <recommendedName>
        <fullName evidence="7">F5/8 type C domain-containing protein</fullName>
    </recommendedName>
</protein>
<keyword evidence="4" id="KW-0130">Cell adhesion</keyword>
<evidence type="ECO:0000256" key="3">
    <source>
        <dbReference type="ARBA" id="ARBA00022525"/>
    </source>
</evidence>
<dbReference type="Gene3D" id="2.80.10.50">
    <property type="match status" value="1"/>
</dbReference>
<comment type="subcellular location">
    <subcellularLocation>
        <location evidence="1">Endomembrane system</location>
        <topology evidence="1">Peripheral membrane protein</topology>
    </subcellularLocation>
    <subcellularLocation>
        <location evidence="2">Secreted</location>
    </subcellularLocation>
</comment>
<reference evidence="8 9" key="1">
    <citation type="submission" date="2022-05" db="EMBL/GenBank/DDBJ databases">
        <authorList>
            <consortium name="Genoscope - CEA"/>
            <person name="William W."/>
        </authorList>
    </citation>
    <scope>NUCLEOTIDE SEQUENCE [LARGE SCALE GENOMIC DNA]</scope>
</reference>
<evidence type="ECO:0000256" key="2">
    <source>
        <dbReference type="ARBA" id="ARBA00004613"/>
    </source>
</evidence>
<dbReference type="SMART" id="SM00209">
    <property type="entry name" value="TSP1"/>
    <property type="match status" value="1"/>
</dbReference>
<dbReference type="InterPro" id="IPR036056">
    <property type="entry name" value="Fibrinogen-like_C"/>
</dbReference>
<dbReference type="Gene3D" id="2.20.100.10">
    <property type="entry name" value="Thrombospondin type-1 (TSP1) repeat"/>
    <property type="match status" value="1"/>
</dbReference>
<evidence type="ECO:0000256" key="1">
    <source>
        <dbReference type="ARBA" id="ARBA00004184"/>
    </source>
</evidence>
<dbReference type="Pfam" id="PF00090">
    <property type="entry name" value="TSP_1"/>
    <property type="match status" value="1"/>
</dbReference>
<comment type="caution">
    <text evidence="8">The sequence shown here is derived from an EMBL/GenBank/DDBJ whole genome shotgun (WGS) entry which is preliminary data.</text>
</comment>
<dbReference type="InterPro" id="IPR000884">
    <property type="entry name" value="TSP1_rpt"/>
</dbReference>
<dbReference type="PROSITE" id="PS50092">
    <property type="entry name" value="TSP1"/>
    <property type="match status" value="1"/>
</dbReference>
<evidence type="ECO:0000256" key="4">
    <source>
        <dbReference type="ARBA" id="ARBA00022889"/>
    </source>
</evidence>
<keyword evidence="9" id="KW-1185">Reference proteome</keyword>
<dbReference type="PROSITE" id="PS50022">
    <property type="entry name" value="FA58C_3"/>
    <property type="match status" value="1"/>
</dbReference>
<dbReference type="InterPro" id="IPR008979">
    <property type="entry name" value="Galactose-bd-like_sf"/>
</dbReference>